<feature type="compositionally biased region" description="Low complexity" evidence="1">
    <location>
        <begin position="1"/>
        <end position="10"/>
    </location>
</feature>
<gene>
    <name evidence="2" type="ORF">FEQUK3_LOCUS5101</name>
</gene>
<feature type="compositionally biased region" description="Basic and acidic residues" evidence="1">
    <location>
        <begin position="43"/>
        <end position="58"/>
    </location>
</feature>
<protein>
    <submittedName>
        <fullName evidence="2">Uncharacterized protein</fullName>
    </submittedName>
</protein>
<reference evidence="2" key="1">
    <citation type="submission" date="2021-05" db="EMBL/GenBank/DDBJ databases">
        <authorList>
            <person name="Khan N."/>
        </authorList>
    </citation>
    <scope>NUCLEOTIDE SEQUENCE</scope>
</reference>
<sequence>MCCGLSSSSSQTGSKAKRRTATQFSSTPYDKTTQGTAPVMYTAEKHTEGKPPTGDERPTTTAPHIAAYKRPFVVDHPKSRVLIRHYFVAMGSLG</sequence>
<dbReference type="Proteomes" id="UP000693738">
    <property type="component" value="Unassembled WGS sequence"/>
</dbReference>
<dbReference type="AlphaFoldDB" id="A0A8J2NAA6"/>
<comment type="caution">
    <text evidence="2">The sequence shown here is derived from an EMBL/GenBank/DDBJ whole genome shotgun (WGS) entry which is preliminary data.</text>
</comment>
<proteinExistence type="predicted"/>
<feature type="region of interest" description="Disordered" evidence="1">
    <location>
        <begin position="1"/>
        <end position="64"/>
    </location>
</feature>
<evidence type="ECO:0000313" key="3">
    <source>
        <dbReference type="Proteomes" id="UP000693738"/>
    </source>
</evidence>
<dbReference type="EMBL" id="CAJSTJ010000129">
    <property type="protein sequence ID" value="CAG7559386.1"/>
    <property type="molecule type" value="Genomic_DNA"/>
</dbReference>
<organism evidence="2 3">
    <name type="scientific">Fusarium equiseti</name>
    <name type="common">Fusarium scirpi</name>
    <dbReference type="NCBI Taxonomy" id="61235"/>
    <lineage>
        <taxon>Eukaryota</taxon>
        <taxon>Fungi</taxon>
        <taxon>Dikarya</taxon>
        <taxon>Ascomycota</taxon>
        <taxon>Pezizomycotina</taxon>
        <taxon>Sordariomycetes</taxon>
        <taxon>Hypocreomycetidae</taxon>
        <taxon>Hypocreales</taxon>
        <taxon>Nectriaceae</taxon>
        <taxon>Fusarium</taxon>
        <taxon>Fusarium incarnatum-equiseti species complex</taxon>
    </lineage>
</organism>
<accession>A0A8J2NAA6</accession>
<evidence type="ECO:0000256" key="1">
    <source>
        <dbReference type="SAM" id="MobiDB-lite"/>
    </source>
</evidence>
<name>A0A8J2NAA6_FUSEQ</name>
<evidence type="ECO:0000313" key="2">
    <source>
        <dbReference type="EMBL" id="CAG7559386.1"/>
    </source>
</evidence>
<feature type="compositionally biased region" description="Polar residues" evidence="1">
    <location>
        <begin position="21"/>
        <end position="36"/>
    </location>
</feature>